<accession>A0A1W6UL35</accession>
<dbReference type="AlphaFoldDB" id="A0A1W6UL35"/>
<evidence type="ECO:0000313" key="1">
    <source>
        <dbReference type="EMBL" id="ARP18643.1"/>
    </source>
</evidence>
<proteinExistence type="predicted"/>
<sequence length="149" mass="17394">MDNLSLYYYRYYVLTPTRNDVKFDNKFLSLKAEVLSKYGALISIYSRVSLEYDFILLKYNDIAVANDIKQWDKLRLASEKVNGWKLENTNIIDKLLALSNSLENIKTESEFLKYTNTTYELSKNMGENVDTFIPPYVLALDDFIDANIK</sequence>
<organism evidence="1">
    <name type="scientific">Vibrio alginolyticus</name>
    <dbReference type="NCBI Taxonomy" id="663"/>
    <lineage>
        <taxon>Bacteria</taxon>
        <taxon>Pseudomonadati</taxon>
        <taxon>Pseudomonadota</taxon>
        <taxon>Gammaproteobacteria</taxon>
        <taxon>Vibrionales</taxon>
        <taxon>Vibrionaceae</taxon>
        <taxon>Vibrio</taxon>
    </lineage>
</organism>
<dbReference type="EMBL" id="CP017902">
    <property type="protein sequence ID" value="ARP18643.1"/>
    <property type="molecule type" value="Genomic_DNA"/>
</dbReference>
<name>A0A1W6UL35_VIBAL</name>
<protein>
    <submittedName>
        <fullName evidence="1">Uncharacterized protein</fullName>
    </submittedName>
</protein>
<gene>
    <name evidence="1" type="ORF">K05K4_18090</name>
</gene>
<reference evidence="1" key="1">
    <citation type="submission" date="2016-10" db="EMBL/GenBank/DDBJ databases">
        <title>The High Quality Genome of Vibrio alginolyticus K01M1.</title>
        <authorList>
            <person name="Wendling C."/>
            <person name="Chibani C.M."/>
            <person name="Hertel R."/>
            <person name="Sproer C."/>
            <person name="Bunk B."/>
            <person name="Overmann J."/>
            <person name="Roth O."/>
            <person name="Liesegang H."/>
        </authorList>
    </citation>
    <scope>NUCLEOTIDE SEQUENCE</scope>
    <source>
        <strain evidence="1">K05K4</strain>
    </source>
</reference>